<organism evidence="1">
    <name type="scientific">Culex pipiens</name>
    <name type="common">House mosquito</name>
    <dbReference type="NCBI Taxonomy" id="7175"/>
    <lineage>
        <taxon>Eukaryota</taxon>
        <taxon>Metazoa</taxon>
        <taxon>Ecdysozoa</taxon>
        <taxon>Arthropoda</taxon>
        <taxon>Hexapoda</taxon>
        <taxon>Insecta</taxon>
        <taxon>Pterygota</taxon>
        <taxon>Neoptera</taxon>
        <taxon>Endopterygota</taxon>
        <taxon>Diptera</taxon>
        <taxon>Nematocera</taxon>
        <taxon>Culicoidea</taxon>
        <taxon>Culicidae</taxon>
        <taxon>Culicinae</taxon>
        <taxon>Culicini</taxon>
        <taxon>Culex</taxon>
        <taxon>Culex</taxon>
    </lineage>
</organism>
<dbReference type="EMBL" id="HBUE01280688">
    <property type="protein sequence ID" value="CAG6568827.1"/>
    <property type="molecule type" value="Transcribed_RNA"/>
</dbReference>
<dbReference type="EMBL" id="HBUE01175167">
    <property type="protein sequence ID" value="CAG6517303.1"/>
    <property type="molecule type" value="Transcribed_RNA"/>
</dbReference>
<sequence length="102" mass="12381">MRFRFWTTRSPVWRIHRILCRIRKGSTVKKFQLLKLPNQTTKIVVTIVERQLLQQIRTKAATMTTLQWRILRTSQMFQLLNLPKIVRMLRKLAFNHKPKLQL</sequence>
<reference evidence="1" key="1">
    <citation type="submission" date="2021-05" db="EMBL/GenBank/DDBJ databases">
        <authorList>
            <person name="Alioto T."/>
            <person name="Alioto T."/>
            <person name="Gomez Garrido J."/>
        </authorList>
    </citation>
    <scope>NUCLEOTIDE SEQUENCE</scope>
</reference>
<accession>A0A8D8JBJ3</accession>
<protein>
    <submittedName>
        <fullName evidence="1">(northern house mosquito) hypothetical protein</fullName>
    </submittedName>
</protein>
<evidence type="ECO:0000313" key="1">
    <source>
        <dbReference type="EMBL" id="CAG6568828.1"/>
    </source>
</evidence>
<proteinExistence type="predicted"/>
<name>A0A8D8JBJ3_CULPI</name>
<dbReference type="EMBL" id="HBUE01280689">
    <property type="protein sequence ID" value="CAG6568828.1"/>
    <property type="molecule type" value="Transcribed_RNA"/>
</dbReference>
<dbReference type="AlphaFoldDB" id="A0A8D8JBJ3"/>
<dbReference type="EMBL" id="HBUE01175168">
    <property type="protein sequence ID" value="CAG6517304.1"/>
    <property type="molecule type" value="Transcribed_RNA"/>
</dbReference>